<dbReference type="PANTHER" id="PTHR42781:SF4">
    <property type="entry name" value="SPERMIDINE_PUTRESCINE IMPORT ATP-BINDING PROTEIN POTA"/>
    <property type="match status" value="1"/>
</dbReference>
<keyword evidence="5" id="KW-1278">Translocase</keyword>
<evidence type="ECO:0000256" key="3">
    <source>
        <dbReference type="ARBA" id="ARBA00022741"/>
    </source>
</evidence>
<reference evidence="9" key="1">
    <citation type="submission" date="2020-05" db="EMBL/GenBank/DDBJ databases">
        <authorList>
            <person name="Chiriac C."/>
            <person name="Salcher M."/>
            <person name="Ghai R."/>
            <person name="Kavagutti S V."/>
        </authorList>
    </citation>
    <scope>NUCLEOTIDE SEQUENCE</scope>
</reference>
<dbReference type="InterPro" id="IPR003593">
    <property type="entry name" value="AAA+_ATPase"/>
</dbReference>
<dbReference type="AlphaFoldDB" id="A0A6J6H660"/>
<keyword evidence="6" id="KW-0472">Membrane</keyword>
<evidence type="ECO:0000313" key="12">
    <source>
        <dbReference type="EMBL" id="CAB5021457.1"/>
    </source>
</evidence>
<dbReference type="Gene3D" id="2.40.50.100">
    <property type="match status" value="1"/>
</dbReference>
<evidence type="ECO:0000313" key="11">
    <source>
        <dbReference type="EMBL" id="CAB4889806.1"/>
    </source>
</evidence>
<keyword evidence="3" id="KW-0547">Nucleotide-binding</keyword>
<dbReference type="Gene3D" id="3.40.50.300">
    <property type="entry name" value="P-loop containing nucleotide triphosphate hydrolases"/>
    <property type="match status" value="1"/>
</dbReference>
<dbReference type="GO" id="GO:0005524">
    <property type="term" value="F:ATP binding"/>
    <property type="evidence" value="ECO:0007669"/>
    <property type="project" value="UniProtKB-KW"/>
</dbReference>
<organism evidence="9">
    <name type="scientific">freshwater metagenome</name>
    <dbReference type="NCBI Taxonomy" id="449393"/>
    <lineage>
        <taxon>unclassified sequences</taxon>
        <taxon>metagenomes</taxon>
        <taxon>ecological metagenomes</taxon>
    </lineage>
</organism>
<dbReference type="InterPro" id="IPR003439">
    <property type="entry name" value="ABC_transporter-like_ATP-bd"/>
</dbReference>
<dbReference type="SUPFAM" id="SSF50331">
    <property type="entry name" value="MOP-like"/>
    <property type="match status" value="1"/>
</dbReference>
<dbReference type="EMBL" id="CAEZUY010000009">
    <property type="protein sequence ID" value="CAB4608230.1"/>
    <property type="molecule type" value="Genomic_DNA"/>
</dbReference>
<dbReference type="EMBL" id="CAEZUD010000004">
    <property type="protein sequence ID" value="CAB4583837.1"/>
    <property type="molecule type" value="Genomic_DNA"/>
</dbReference>
<protein>
    <submittedName>
        <fullName evidence="9">Unannotated protein</fullName>
    </submittedName>
</protein>
<dbReference type="PANTHER" id="PTHR42781">
    <property type="entry name" value="SPERMIDINE/PUTRESCINE IMPORT ATP-BINDING PROTEIN POTA"/>
    <property type="match status" value="1"/>
</dbReference>
<dbReference type="InterPro" id="IPR027417">
    <property type="entry name" value="P-loop_NTPase"/>
</dbReference>
<dbReference type="InterPro" id="IPR050093">
    <property type="entry name" value="ABC_SmlMolc_Importer"/>
</dbReference>
<dbReference type="EMBL" id="CAFBME010000011">
    <property type="protein sequence ID" value="CAB4889806.1"/>
    <property type="molecule type" value="Genomic_DNA"/>
</dbReference>
<name>A0A6J6H660_9ZZZZ</name>
<dbReference type="GO" id="GO:0015417">
    <property type="term" value="F:ABC-type polyamine transporter activity"/>
    <property type="evidence" value="ECO:0007669"/>
    <property type="project" value="InterPro"/>
</dbReference>
<dbReference type="EMBL" id="CAFBPI010000077">
    <property type="protein sequence ID" value="CAB5021457.1"/>
    <property type="molecule type" value="Genomic_DNA"/>
</dbReference>
<evidence type="ECO:0000256" key="1">
    <source>
        <dbReference type="ARBA" id="ARBA00022448"/>
    </source>
</evidence>
<dbReference type="PROSITE" id="PS50893">
    <property type="entry name" value="ABC_TRANSPORTER_2"/>
    <property type="match status" value="1"/>
</dbReference>
<evidence type="ECO:0000313" key="8">
    <source>
        <dbReference type="EMBL" id="CAB4583837.1"/>
    </source>
</evidence>
<dbReference type="Pfam" id="PF08402">
    <property type="entry name" value="TOBE_2"/>
    <property type="match status" value="1"/>
</dbReference>
<feature type="domain" description="ABC transporter" evidence="7">
    <location>
        <begin position="12"/>
        <end position="240"/>
    </location>
</feature>
<dbReference type="Pfam" id="PF00005">
    <property type="entry name" value="ABC_tran"/>
    <property type="match status" value="1"/>
</dbReference>
<dbReference type="SMART" id="SM00382">
    <property type="entry name" value="AAA"/>
    <property type="match status" value="1"/>
</dbReference>
<evidence type="ECO:0000256" key="4">
    <source>
        <dbReference type="ARBA" id="ARBA00022840"/>
    </source>
</evidence>
<dbReference type="InterPro" id="IPR005893">
    <property type="entry name" value="PotA-like"/>
</dbReference>
<accession>A0A6J6H660</accession>
<dbReference type="SUPFAM" id="SSF52540">
    <property type="entry name" value="P-loop containing nucleoside triphosphate hydrolases"/>
    <property type="match status" value="1"/>
</dbReference>
<evidence type="ECO:0000256" key="6">
    <source>
        <dbReference type="ARBA" id="ARBA00023136"/>
    </source>
</evidence>
<dbReference type="InterPro" id="IPR008995">
    <property type="entry name" value="Mo/tungstate-bd_C_term_dom"/>
</dbReference>
<keyword evidence="2" id="KW-1003">Cell membrane</keyword>
<evidence type="ECO:0000256" key="5">
    <source>
        <dbReference type="ARBA" id="ARBA00022967"/>
    </source>
</evidence>
<evidence type="ECO:0000313" key="9">
    <source>
        <dbReference type="EMBL" id="CAB4608230.1"/>
    </source>
</evidence>
<evidence type="ECO:0000259" key="7">
    <source>
        <dbReference type="PROSITE" id="PS50893"/>
    </source>
</evidence>
<keyword evidence="1" id="KW-0813">Transport</keyword>
<sequence length="380" mass="41752">MSDASTSAKGDLQLRNITKTYGDFNAVDDLTLTIPEGSFFALLGPSGCGKTTTLRMIAGLEEPTAGTIHVGSTEITDMKPYRRPVNTVFQNYALFPHLSIFENVAFGLRRRGIKDVKEQVDKVLQLVELPHLAERKPTQLSGGQQQRIAVARAIVNRPALLLLDEPLGALDLKLRRQMQIELKWIQTEVGLTFVHVTHDQEEAMTMADTIAVMNEGRIEQMGTPADLYDNPQTAFVANFLGQSNLIKGNVVATDGDSHTVDLFGQKVKVNKNRSVARDSSILFGIRPEKIRIQENSHTNSGCVLEGGTIVDVSYIGVSTQYQVEMPWGQELMVFEQNDDGIPPLAKGDSVKLSWEPVFSFGLNGHEDASAGSEVNPTEDE</sequence>
<dbReference type="EMBL" id="CAEZYL010000025">
    <property type="protein sequence ID" value="CAB4721326.1"/>
    <property type="molecule type" value="Genomic_DNA"/>
</dbReference>
<dbReference type="GO" id="GO:0016887">
    <property type="term" value="F:ATP hydrolysis activity"/>
    <property type="evidence" value="ECO:0007669"/>
    <property type="project" value="InterPro"/>
</dbReference>
<dbReference type="FunFam" id="3.40.50.300:FF:000133">
    <property type="entry name" value="Spermidine/putrescine import ATP-binding protein PotA"/>
    <property type="match status" value="1"/>
</dbReference>
<proteinExistence type="predicted"/>
<dbReference type="PROSITE" id="PS00211">
    <property type="entry name" value="ABC_TRANSPORTER_1"/>
    <property type="match status" value="1"/>
</dbReference>
<dbReference type="InterPro" id="IPR017871">
    <property type="entry name" value="ABC_transporter-like_CS"/>
</dbReference>
<keyword evidence="4" id="KW-0067">ATP-binding</keyword>
<dbReference type="InterPro" id="IPR013611">
    <property type="entry name" value="Transp-assoc_OB_typ2"/>
</dbReference>
<evidence type="ECO:0000313" key="10">
    <source>
        <dbReference type="EMBL" id="CAB4721326.1"/>
    </source>
</evidence>
<dbReference type="GO" id="GO:0043190">
    <property type="term" value="C:ATP-binding cassette (ABC) transporter complex"/>
    <property type="evidence" value="ECO:0007669"/>
    <property type="project" value="InterPro"/>
</dbReference>
<evidence type="ECO:0000256" key="2">
    <source>
        <dbReference type="ARBA" id="ARBA00022475"/>
    </source>
</evidence>
<dbReference type="NCBIfam" id="TIGR01187">
    <property type="entry name" value="potA"/>
    <property type="match status" value="1"/>
</dbReference>
<gene>
    <name evidence="8" type="ORF">UFOPK1778_00185</name>
    <name evidence="9" type="ORF">UFOPK1863_00222</name>
    <name evidence="10" type="ORF">UFOPK2689_00570</name>
    <name evidence="11" type="ORF">UFOPK3555_00244</name>
    <name evidence="12" type="ORF">UFOPK4095_01036</name>
</gene>